<dbReference type="EC" id="2.7.7.105" evidence="5"/>
<comment type="pathway">
    <text evidence="5">Cofactor biosynthesis; coenzyme F420 biosynthesis.</text>
</comment>
<sequence>MSNTVVAGWTLIVPVKPPTLGKSRLAGAAGAHRAALALAVALDTVAAALRCPAVAEVLVVTGDPSAAAEFAALGARTLPEGTPQGLNEALRRGAESIGSAVPRAALQADLPALRPDDLASALSCASAYPQGFLADSARTGTVLYTASPGASFSPAFGGASRARHLALGAAELPCPELASLRTDVDTLDDLRAALGLGVGPRTAEVASLILACSPG</sequence>
<dbReference type="HAMAP" id="MF_02114">
    <property type="entry name" value="CofC"/>
    <property type="match status" value="1"/>
</dbReference>
<dbReference type="InterPro" id="IPR029044">
    <property type="entry name" value="Nucleotide-diphossugar_trans"/>
</dbReference>
<evidence type="ECO:0000259" key="6">
    <source>
        <dbReference type="Pfam" id="PF12804"/>
    </source>
</evidence>
<feature type="binding site" evidence="5">
    <location>
        <position position="157"/>
    </location>
    <ligand>
        <name>phosphoenolpyruvate</name>
        <dbReference type="ChEBI" id="CHEBI:58702"/>
    </ligand>
</feature>
<dbReference type="InterPro" id="IPR002835">
    <property type="entry name" value="CofC"/>
</dbReference>
<comment type="catalytic activity">
    <reaction evidence="5">
        <text>phosphoenolpyruvate + GTP + H(+) = enolpyruvoyl-2-diphospho-5'-guanosine + diphosphate</text>
        <dbReference type="Rhea" id="RHEA:30519"/>
        <dbReference type="ChEBI" id="CHEBI:15378"/>
        <dbReference type="ChEBI" id="CHEBI:33019"/>
        <dbReference type="ChEBI" id="CHEBI:37565"/>
        <dbReference type="ChEBI" id="CHEBI:58702"/>
        <dbReference type="ChEBI" id="CHEBI:143701"/>
        <dbReference type="EC" id="2.7.7.105"/>
    </reaction>
</comment>
<keyword evidence="8" id="KW-1185">Reference proteome</keyword>
<gene>
    <name evidence="5" type="primary">fbiD</name>
    <name evidence="7" type="ORF">EDD29_0861</name>
</gene>
<protein>
    <recommendedName>
        <fullName evidence="5">Phosphoenolpyruvate guanylyltransferase</fullName>
        <shortName evidence="5">PEP guanylyltransferase</shortName>
        <ecNumber evidence="5">2.7.7.105</ecNumber>
    </recommendedName>
</protein>
<keyword evidence="4 5" id="KW-0342">GTP-binding</keyword>
<reference evidence="7 8" key="1">
    <citation type="submission" date="2018-11" db="EMBL/GenBank/DDBJ databases">
        <title>Sequencing the genomes of 1000 actinobacteria strains.</title>
        <authorList>
            <person name="Klenk H.-P."/>
        </authorList>
    </citation>
    <scope>NUCLEOTIDE SEQUENCE [LARGE SCALE GENOMIC DNA]</scope>
    <source>
        <strain evidence="7 8">DSM 44254</strain>
    </source>
</reference>
<dbReference type="OrthoDB" id="9151145at2"/>
<organism evidence="7 8">
    <name type="scientific">Actinocorallia herbida</name>
    <dbReference type="NCBI Taxonomy" id="58109"/>
    <lineage>
        <taxon>Bacteria</taxon>
        <taxon>Bacillati</taxon>
        <taxon>Actinomycetota</taxon>
        <taxon>Actinomycetes</taxon>
        <taxon>Streptosporangiales</taxon>
        <taxon>Thermomonosporaceae</taxon>
        <taxon>Actinocorallia</taxon>
    </lineage>
</organism>
<evidence type="ECO:0000256" key="3">
    <source>
        <dbReference type="ARBA" id="ARBA00022741"/>
    </source>
</evidence>
<dbReference type="UniPathway" id="UPA00071"/>
<keyword evidence="2 5" id="KW-0548">Nucleotidyltransferase</keyword>
<evidence type="ECO:0000313" key="8">
    <source>
        <dbReference type="Proteomes" id="UP000272400"/>
    </source>
</evidence>
<evidence type="ECO:0000256" key="2">
    <source>
        <dbReference type="ARBA" id="ARBA00022695"/>
    </source>
</evidence>
<dbReference type="SUPFAM" id="SSF53448">
    <property type="entry name" value="Nucleotide-diphospho-sugar transferases"/>
    <property type="match status" value="1"/>
</dbReference>
<dbReference type="GO" id="GO:0043814">
    <property type="term" value="F:phospholactate guanylyltransferase activity"/>
    <property type="evidence" value="ECO:0007669"/>
    <property type="project" value="InterPro"/>
</dbReference>
<dbReference type="RefSeq" id="WP_123662473.1">
    <property type="nucleotide sequence ID" value="NZ_RJKE01000001.1"/>
</dbReference>
<dbReference type="GO" id="GO:0005525">
    <property type="term" value="F:GTP binding"/>
    <property type="evidence" value="ECO:0007669"/>
    <property type="project" value="UniProtKB-KW"/>
</dbReference>
<feature type="binding site" evidence="5">
    <location>
        <position position="141"/>
    </location>
    <ligand>
        <name>phosphoenolpyruvate</name>
        <dbReference type="ChEBI" id="CHEBI:58702"/>
    </ligand>
</feature>
<dbReference type="Proteomes" id="UP000272400">
    <property type="component" value="Unassembled WGS sequence"/>
</dbReference>
<dbReference type="EMBL" id="RJKE01000001">
    <property type="protein sequence ID" value="ROO83359.1"/>
    <property type="molecule type" value="Genomic_DNA"/>
</dbReference>
<dbReference type="PANTHER" id="PTHR40392:SF1">
    <property type="entry name" value="2-PHOSPHO-L-LACTATE GUANYLYLTRANSFERASE"/>
    <property type="match status" value="1"/>
</dbReference>
<dbReference type="AlphaFoldDB" id="A0A3N1CPX1"/>
<keyword evidence="3 5" id="KW-0547">Nucleotide-binding</keyword>
<feature type="binding site" evidence="5">
    <location>
        <position position="160"/>
    </location>
    <ligand>
        <name>phosphoenolpyruvate</name>
        <dbReference type="ChEBI" id="CHEBI:58702"/>
    </ligand>
</feature>
<dbReference type="Pfam" id="PF12804">
    <property type="entry name" value="NTP_transf_3"/>
    <property type="match status" value="1"/>
</dbReference>
<dbReference type="GO" id="GO:0052645">
    <property type="term" value="P:F420-0 metabolic process"/>
    <property type="evidence" value="ECO:0007669"/>
    <property type="project" value="UniProtKB-UniRule"/>
</dbReference>
<dbReference type="InterPro" id="IPR025877">
    <property type="entry name" value="MobA-like_NTP_Trfase"/>
</dbReference>
<evidence type="ECO:0000256" key="4">
    <source>
        <dbReference type="ARBA" id="ARBA00023134"/>
    </source>
</evidence>
<dbReference type="NCBIfam" id="TIGR03552">
    <property type="entry name" value="F420_cofC"/>
    <property type="match status" value="1"/>
</dbReference>
<dbReference type="Gene3D" id="3.90.550.10">
    <property type="entry name" value="Spore Coat Polysaccharide Biosynthesis Protein SpsA, Chain A"/>
    <property type="match status" value="1"/>
</dbReference>
<accession>A0A3N1CPX1</accession>
<keyword evidence="1 5" id="KW-0808">Transferase</keyword>
<evidence type="ECO:0000256" key="1">
    <source>
        <dbReference type="ARBA" id="ARBA00022679"/>
    </source>
</evidence>
<comment type="similarity">
    <text evidence="5">Belongs to the CofC family.</text>
</comment>
<evidence type="ECO:0000313" key="7">
    <source>
        <dbReference type="EMBL" id="ROO83359.1"/>
    </source>
</evidence>
<dbReference type="PANTHER" id="PTHR40392">
    <property type="entry name" value="2-PHOSPHO-L-LACTATE GUANYLYLTRANSFERASE"/>
    <property type="match status" value="1"/>
</dbReference>
<proteinExistence type="inferred from homology"/>
<comment type="caution">
    <text evidence="7">The sequence shown here is derived from an EMBL/GenBank/DDBJ whole genome shotgun (WGS) entry which is preliminary data.</text>
</comment>
<evidence type="ECO:0000256" key="5">
    <source>
        <dbReference type="HAMAP-Rule" id="MF_02114"/>
    </source>
</evidence>
<feature type="domain" description="MobA-like NTP transferase" evidence="6">
    <location>
        <begin position="42"/>
        <end position="136"/>
    </location>
</feature>
<name>A0A3N1CPX1_9ACTN</name>
<comment type="function">
    <text evidence="5">Guanylyltransferase that catalyzes the activation of phosphoenolpyruvate (PEP) as enolpyruvoyl-2-diphospho-5'-guanosine, via the condensation of PEP with GTP. It is involved in the biosynthesis of coenzyme F420, a hydride carrier cofactor.</text>
</comment>